<keyword evidence="9" id="KW-0732">Signal</keyword>
<dbReference type="GO" id="GO:0009986">
    <property type="term" value="C:cell surface"/>
    <property type="evidence" value="ECO:0007669"/>
    <property type="project" value="TreeGrafter"/>
</dbReference>
<dbReference type="Proteomes" id="UP000625711">
    <property type="component" value="Unassembled WGS sequence"/>
</dbReference>
<dbReference type="AlphaFoldDB" id="A0A834M8L4"/>
<evidence type="ECO:0000313" key="11">
    <source>
        <dbReference type="EMBL" id="KAF7272266.1"/>
    </source>
</evidence>
<dbReference type="PANTHER" id="PTHR10082:SF60">
    <property type="entry name" value="INTEGRIN BETA-PS"/>
    <property type="match status" value="1"/>
</dbReference>
<evidence type="ECO:0000256" key="1">
    <source>
        <dbReference type="ARBA" id="ARBA00004479"/>
    </source>
</evidence>
<dbReference type="SUPFAM" id="SSF53300">
    <property type="entry name" value="vWA-like"/>
    <property type="match status" value="1"/>
</dbReference>
<dbReference type="SMART" id="SM00187">
    <property type="entry name" value="INB"/>
    <property type="match status" value="1"/>
</dbReference>
<feature type="chain" id="PRO_5032553179" description="Integrin beta subunit VWA domain-containing protein" evidence="9">
    <location>
        <begin position="21"/>
        <end position="401"/>
    </location>
</feature>
<dbReference type="GO" id="GO:0007229">
    <property type="term" value="P:integrin-mediated signaling pathway"/>
    <property type="evidence" value="ECO:0007669"/>
    <property type="project" value="UniProtKB-KW"/>
</dbReference>
<dbReference type="GO" id="GO:0005178">
    <property type="term" value="F:integrin binding"/>
    <property type="evidence" value="ECO:0007669"/>
    <property type="project" value="TreeGrafter"/>
</dbReference>
<dbReference type="InterPro" id="IPR002369">
    <property type="entry name" value="Integrin_bsu_VWA"/>
</dbReference>
<keyword evidence="7" id="KW-0325">Glycoprotein</keyword>
<dbReference type="GO" id="GO:0098609">
    <property type="term" value="P:cell-cell adhesion"/>
    <property type="evidence" value="ECO:0007669"/>
    <property type="project" value="TreeGrafter"/>
</dbReference>
<protein>
    <recommendedName>
        <fullName evidence="10">Integrin beta subunit VWA domain-containing protein</fullName>
    </recommendedName>
</protein>
<evidence type="ECO:0000256" key="5">
    <source>
        <dbReference type="ARBA" id="ARBA00023136"/>
    </source>
</evidence>
<evidence type="ECO:0000256" key="9">
    <source>
        <dbReference type="SAM" id="SignalP"/>
    </source>
</evidence>
<evidence type="ECO:0000256" key="4">
    <source>
        <dbReference type="ARBA" id="ARBA00023037"/>
    </source>
</evidence>
<keyword evidence="3 8" id="KW-0812">Transmembrane</keyword>
<evidence type="ECO:0000256" key="3">
    <source>
        <dbReference type="ARBA" id="ARBA00022692"/>
    </source>
</evidence>
<dbReference type="Pfam" id="PF00362">
    <property type="entry name" value="Integrin_beta"/>
    <property type="match status" value="1"/>
</dbReference>
<dbReference type="GO" id="GO:0016477">
    <property type="term" value="P:cell migration"/>
    <property type="evidence" value="ECO:0007669"/>
    <property type="project" value="TreeGrafter"/>
</dbReference>
<evidence type="ECO:0000256" key="2">
    <source>
        <dbReference type="ARBA" id="ARBA00007449"/>
    </source>
</evidence>
<dbReference type="GO" id="GO:0005925">
    <property type="term" value="C:focal adhesion"/>
    <property type="evidence" value="ECO:0007669"/>
    <property type="project" value="TreeGrafter"/>
</dbReference>
<keyword evidence="4" id="KW-0401">Integrin</keyword>
<comment type="subcellular location">
    <subcellularLocation>
        <location evidence="1">Membrane</location>
        <topology evidence="1">Single-pass type I membrane protein</topology>
    </subcellularLocation>
</comment>
<accession>A0A834M8L4</accession>
<keyword evidence="5 8" id="KW-0472">Membrane</keyword>
<evidence type="ECO:0000256" key="6">
    <source>
        <dbReference type="ARBA" id="ARBA00023157"/>
    </source>
</evidence>
<dbReference type="InterPro" id="IPR015812">
    <property type="entry name" value="Integrin_bsu"/>
</dbReference>
<name>A0A834M8L4_RHYFE</name>
<dbReference type="GO" id="GO:0033627">
    <property type="term" value="P:cell adhesion mediated by integrin"/>
    <property type="evidence" value="ECO:0007669"/>
    <property type="project" value="TreeGrafter"/>
</dbReference>
<comment type="caution">
    <text evidence="11">The sequence shown here is derived from an EMBL/GenBank/DDBJ whole genome shotgun (WGS) entry which is preliminary data.</text>
</comment>
<proteinExistence type="inferred from homology"/>
<sequence length="401" mass="45278">MIKKELLILHLLILLSAAKGLLLCSSIRTCQECIKTARCSWNYDSAIDKCSSTKYPVELKKPCKDQRTVQIASNTLNETLIKDQQHNQLYFLVVLSKTIYPYIKQLLSHKDEIVRLLASSRIPNFQIGFSSFLDKSNNERFQDGGSMKTFRISMNLSSDIDKFFMLLNDTKITRKSSSESRDVLGAIQQILVCSQIGWRHDANKELVVLPDTKYFSAGDFETGNPNDGRCHLSPEGDYDESLNQDYPSEEQIYSLAKKTSTKIRFVVPENKMGTYENLAKFIEGLSVVKLEQEFPSIIEYIKNQYKPIAASAEMQHNIGISEHNKDQSATDTNITVPDAADIVEGTDENHCNCTPVDVEKVLQIIAQKNWTCPITKTMLCLLCLIAIFGISFGISFAVKRI</sequence>
<keyword evidence="12" id="KW-1185">Reference proteome</keyword>
<keyword evidence="8" id="KW-1133">Transmembrane helix</keyword>
<dbReference type="EMBL" id="JAACXV010013795">
    <property type="protein sequence ID" value="KAF7272266.1"/>
    <property type="molecule type" value="Genomic_DNA"/>
</dbReference>
<gene>
    <name evidence="11" type="ORF">GWI33_014927</name>
</gene>
<dbReference type="GO" id="GO:0007160">
    <property type="term" value="P:cell-matrix adhesion"/>
    <property type="evidence" value="ECO:0007669"/>
    <property type="project" value="TreeGrafter"/>
</dbReference>
<organism evidence="11 12">
    <name type="scientific">Rhynchophorus ferrugineus</name>
    <name type="common">Red palm weevil</name>
    <name type="synonym">Curculio ferrugineus</name>
    <dbReference type="NCBI Taxonomy" id="354439"/>
    <lineage>
        <taxon>Eukaryota</taxon>
        <taxon>Metazoa</taxon>
        <taxon>Ecdysozoa</taxon>
        <taxon>Arthropoda</taxon>
        <taxon>Hexapoda</taxon>
        <taxon>Insecta</taxon>
        <taxon>Pterygota</taxon>
        <taxon>Neoptera</taxon>
        <taxon>Endopterygota</taxon>
        <taxon>Coleoptera</taxon>
        <taxon>Polyphaga</taxon>
        <taxon>Cucujiformia</taxon>
        <taxon>Curculionidae</taxon>
        <taxon>Dryophthorinae</taxon>
        <taxon>Rhynchophorus</taxon>
    </lineage>
</organism>
<dbReference type="PANTHER" id="PTHR10082">
    <property type="entry name" value="INTEGRIN BETA SUBUNIT"/>
    <property type="match status" value="1"/>
</dbReference>
<dbReference type="InterPro" id="IPR036465">
    <property type="entry name" value="vWFA_dom_sf"/>
</dbReference>
<comment type="similarity">
    <text evidence="2">Belongs to the integrin beta chain family.</text>
</comment>
<feature type="signal peptide" evidence="9">
    <location>
        <begin position="1"/>
        <end position="20"/>
    </location>
</feature>
<reference evidence="11" key="1">
    <citation type="submission" date="2020-08" db="EMBL/GenBank/DDBJ databases">
        <title>Genome sequencing and assembly of the red palm weevil Rhynchophorus ferrugineus.</title>
        <authorList>
            <person name="Dias G.B."/>
            <person name="Bergman C.M."/>
            <person name="Manee M."/>
        </authorList>
    </citation>
    <scope>NUCLEOTIDE SEQUENCE</scope>
    <source>
        <strain evidence="11">AA-2017</strain>
        <tissue evidence="11">Whole larva</tissue>
    </source>
</reference>
<keyword evidence="6" id="KW-1015">Disulfide bond</keyword>
<evidence type="ECO:0000313" key="12">
    <source>
        <dbReference type="Proteomes" id="UP000625711"/>
    </source>
</evidence>
<feature type="domain" description="Integrin beta subunit VWA" evidence="10">
    <location>
        <begin position="29"/>
        <end position="372"/>
    </location>
</feature>
<dbReference type="GO" id="GO:0008305">
    <property type="term" value="C:integrin complex"/>
    <property type="evidence" value="ECO:0007669"/>
    <property type="project" value="TreeGrafter"/>
</dbReference>
<dbReference type="Gene3D" id="3.40.50.410">
    <property type="entry name" value="von Willebrand factor, type A domain"/>
    <property type="match status" value="1"/>
</dbReference>
<evidence type="ECO:0000259" key="10">
    <source>
        <dbReference type="SMART" id="SM00187"/>
    </source>
</evidence>
<evidence type="ECO:0000256" key="7">
    <source>
        <dbReference type="ARBA" id="ARBA00023180"/>
    </source>
</evidence>
<evidence type="ECO:0000256" key="8">
    <source>
        <dbReference type="SAM" id="Phobius"/>
    </source>
</evidence>
<feature type="transmembrane region" description="Helical" evidence="8">
    <location>
        <begin position="376"/>
        <end position="398"/>
    </location>
</feature>